<reference evidence="3 4" key="3">
    <citation type="submission" date="2020-02" db="EMBL/GenBank/DDBJ databases">
        <title>Newly sequenced genome of strain CSTR1 showed variability in Candidatus Kuenenia stuttgartiensis genomes.</title>
        <authorList>
            <person name="Ding C."/>
            <person name="Adrian L."/>
        </authorList>
    </citation>
    <scope>NUCLEOTIDE SEQUENCE [LARGE SCALE GENOMIC DNA]</scope>
    <source>
        <strain evidence="3 4">CSTR1</strain>
    </source>
</reference>
<accession>Q1PY29</accession>
<protein>
    <submittedName>
        <fullName evidence="2">Uncharacterized protein</fullName>
    </submittedName>
</protein>
<dbReference type="EMBL" id="CT573072">
    <property type="protein sequence ID" value="CAJ72938.1"/>
    <property type="molecule type" value="Genomic_DNA"/>
</dbReference>
<dbReference type="Proteomes" id="UP000501926">
    <property type="component" value="Chromosome"/>
</dbReference>
<keyword evidence="1" id="KW-0472">Membrane</keyword>
<evidence type="ECO:0000256" key="1">
    <source>
        <dbReference type="SAM" id="Phobius"/>
    </source>
</evidence>
<keyword evidence="1" id="KW-0812">Transmembrane</keyword>
<evidence type="ECO:0000313" key="3">
    <source>
        <dbReference type="EMBL" id="QII09672.1"/>
    </source>
</evidence>
<name>Q1PY29_KUEST</name>
<keyword evidence="1" id="KW-1133">Transmembrane helix</keyword>
<organism evidence="2">
    <name type="scientific">Kuenenia stuttgartiensis</name>
    <dbReference type="NCBI Taxonomy" id="174633"/>
    <lineage>
        <taxon>Bacteria</taxon>
        <taxon>Pseudomonadati</taxon>
        <taxon>Planctomycetota</taxon>
        <taxon>Candidatus Brocadiia</taxon>
        <taxon>Candidatus Brocadiales</taxon>
        <taxon>Candidatus Brocadiaceae</taxon>
        <taxon>Candidatus Kuenenia</taxon>
    </lineage>
</organism>
<evidence type="ECO:0000313" key="2">
    <source>
        <dbReference type="EMBL" id="CAJ72938.1"/>
    </source>
</evidence>
<proteinExistence type="predicted"/>
<dbReference type="AlphaFoldDB" id="Q1PY29"/>
<reference evidence="2" key="1">
    <citation type="journal article" date="2006" name="Nature">
        <title>Deciphering the evolution and metabolism of an anammox bacterium from a community genome.</title>
        <authorList>
            <person name="Strous M."/>
            <person name="Pelletier E."/>
            <person name="Mangenot S."/>
            <person name="Rattei T."/>
            <person name="Lehner A."/>
            <person name="Taylor M.W."/>
            <person name="Horn M."/>
            <person name="Daims H."/>
            <person name="Bartol-Mavel D."/>
            <person name="Wincker P."/>
            <person name="Barbe V."/>
            <person name="Fonknechten N."/>
            <person name="Vallenet D."/>
            <person name="Segurens B."/>
            <person name="Schenowitz-Truong C."/>
            <person name="Medigue C."/>
            <person name="Collingro A."/>
            <person name="Snel B."/>
            <person name="Dutilh B.E."/>
            <person name="OpDenCamp H.J.M."/>
            <person name="vanDerDrift C."/>
            <person name="Cirpus I."/>
            <person name="vanDePas-Schoonen K.T."/>
            <person name="Harhangi H.R."/>
            <person name="vanNiftrik L."/>
            <person name="Schmid M."/>
            <person name="Keltjens J."/>
            <person name="vanDeVossenberg J."/>
            <person name="Kartal B."/>
            <person name="Meier H."/>
            <person name="Frishman D."/>
            <person name="Huynen M.A."/>
            <person name="Mewes H."/>
            <person name="Weissenbach J."/>
            <person name="Jetten M.S.M."/>
            <person name="Wagner M."/>
            <person name="LePaslier D."/>
        </authorList>
    </citation>
    <scope>NUCLEOTIDE SEQUENCE</scope>
</reference>
<reference evidence="2" key="2">
    <citation type="submission" date="2006-01" db="EMBL/GenBank/DDBJ databases">
        <authorList>
            <person name="Genoscope"/>
        </authorList>
    </citation>
    <scope>NUCLEOTIDE SEQUENCE</scope>
</reference>
<dbReference type="EMBL" id="CP049055">
    <property type="protein sequence ID" value="QII09672.1"/>
    <property type="molecule type" value="Genomic_DNA"/>
</dbReference>
<feature type="transmembrane region" description="Helical" evidence="1">
    <location>
        <begin position="34"/>
        <end position="58"/>
    </location>
</feature>
<gene>
    <name evidence="3" type="ORF">KsCSTR_02930</name>
    <name evidence="2" type="ORF">kustd2193</name>
</gene>
<sequence>MLANSGWYIQNQNCEILNTKQILNFNFQMFKTRFFSLGFCILEFVSYFLFRACLVLAVQV</sequence>
<evidence type="ECO:0000313" key="4">
    <source>
        <dbReference type="Proteomes" id="UP000501926"/>
    </source>
</evidence>